<dbReference type="GO" id="GO:0004252">
    <property type="term" value="F:serine-type endopeptidase activity"/>
    <property type="evidence" value="ECO:0007669"/>
    <property type="project" value="InterPro"/>
</dbReference>
<dbReference type="GO" id="GO:0042381">
    <property type="term" value="P:hemolymph coagulation"/>
    <property type="evidence" value="ECO:0007669"/>
    <property type="project" value="UniProtKB-KW"/>
</dbReference>
<evidence type="ECO:0000256" key="6">
    <source>
        <dbReference type="ARBA" id="ARBA00022825"/>
    </source>
</evidence>
<gene>
    <name evidence="14" type="primary">LOC117647888</name>
</gene>
<protein>
    <recommendedName>
        <fullName evidence="10">limulus clotting factor C</fullName>
        <ecNumber evidence="10">3.4.21.84</ecNumber>
    </recommendedName>
</protein>
<dbReference type="Gene3D" id="2.40.10.10">
    <property type="entry name" value="Trypsin-like serine proteases"/>
    <property type="match status" value="2"/>
</dbReference>
<evidence type="ECO:0000259" key="12">
    <source>
        <dbReference type="PROSITE" id="PS50240"/>
    </source>
</evidence>
<evidence type="ECO:0000256" key="10">
    <source>
        <dbReference type="ARBA" id="ARBA00066707"/>
    </source>
</evidence>
<dbReference type="SMART" id="SM00020">
    <property type="entry name" value="Tryp_SPc"/>
    <property type="match status" value="1"/>
</dbReference>
<dbReference type="InterPro" id="IPR001254">
    <property type="entry name" value="Trypsin_dom"/>
</dbReference>
<keyword evidence="2 11" id="KW-0645">Protease</keyword>
<dbReference type="InterPro" id="IPR033116">
    <property type="entry name" value="TRYPSIN_SER"/>
</dbReference>
<comment type="similarity">
    <text evidence="8">Belongs to the peptidase S1 family. CLIP subfamily.</text>
</comment>
<dbReference type="GeneID" id="117647888"/>
<evidence type="ECO:0000313" key="13">
    <source>
        <dbReference type="Proteomes" id="UP000515158"/>
    </source>
</evidence>
<keyword evidence="4 11" id="KW-0378">Hydrolase</keyword>
<dbReference type="CDD" id="cd00190">
    <property type="entry name" value="Tryp_SPc"/>
    <property type="match status" value="1"/>
</dbReference>
<dbReference type="InterPro" id="IPR001314">
    <property type="entry name" value="Peptidase_S1A"/>
</dbReference>
<dbReference type="PROSITE" id="PS50240">
    <property type="entry name" value="TRYPSIN_DOM"/>
    <property type="match status" value="1"/>
</dbReference>
<dbReference type="PRINTS" id="PR00722">
    <property type="entry name" value="CHYMOTRYPSIN"/>
</dbReference>
<dbReference type="InterPro" id="IPR018114">
    <property type="entry name" value="TRYPSIN_HIS"/>
</dbReference>
<dbReference type="PANTHER" id="PTHR24256">
    <property type="entry name" value="TRYPTASE-RELATED"/>
    <property type="match status" value="1"/>
</dbReference>
<dbReference type="PROSITE" id="PS00134">
    <property type="entry name" value="TRYPSIN_HIS"/>
    <property type="match status" value="1"/>
</dbReference>
<keyword evidence="1" id="KW-0768">Sushi</keyword>
<dbReference type="OrthoDB" id="547031at2759"/>
<evidence type="ECO:0000256" key="8">
    <source>
        <dbReference type="ARBA" id="ARBA00024195"/>
    </source>
</evidence>
<sequence>MKYSGLTEDDDDDLTPISWVCCPGGGPSVAGGSLPSASGSPAALAAANLRLLPLDECGLANADRIIRGSEAKVMELPWMARLGYHWDDYSNVFDYKCGGSLISDRYVLTAAHCSNEDTGLIPVSVRLGEQDASSETDCSFVSGKRVCAPPPVDVNIERIIKHKNYGEKSLQDDIALLRLATAVEFTDFVKPICLPVDAKDQKKDLTGKKVMVAGWGRVANGIGAGGSKVLMKVSVPVSRAEDCASAYVPRQLVISSEKQMCAGDSTGDSCQGDSGGPLTTAGQVKGTPRVVQQGIVSFGPTHCATKGTPGVYTKVAHYLPWILQNIEP</sequence>
<evidence type="ECO:0000256" key="11">
    <source>
        <dbReference type="RuleBase" id="RU363034"/>
    </source>
</evidence>
<evidence type="ECO:0000256" key="2">
    <source>
        <dbReference type="ARBA" id="ARBA00022670"/>
    </source>
</evidence>
<dbReference type="GO" id="GO:0006508">
    <property type="term" value="P:proteolysis"/>
    <property type="evidence" value="ECO:0007669"/>
    <property type="project" value="UniProtKB-KW"/>
</dbReference>
<dbReference type="InterPro" id="IPR043504">
    <property type="entry name" value="Peptidase_S1_PA_chymotrypsin"/>
</dbReference>
<evidence type="ECO:0000256" key="9">
    <source>
        <dbReference type="ARBA" id="ARBA00052079"/>
    </source>
</evidence>
<organism evidence="14">
    <name type="scientific">Thrips palmi</name>
    <name type="common">Melon thrips</name>
    <dbReference type="NCBI Taxonomy" id="161013"/>
    <lineage>
        <taxon>Eukaryota</taxon>
        <taxon>Metazoa</taxon>
        <taxon>Ecdysozoa</taxon>
        <taxon>Arthropoda</taxon>
        <taxon>Hexapoda</taxon>
        <taxon>Insecta</taxon>
        <taxon>Pterygota</taxon>
        <taxon>Neoptera</taxon>
        <taxon>Paraneoptera</taxon>
        <taxon>Thysanoptera</taxon>
        <taxon>Terebrantia</taxon>
        <taxon>Thripoidea</taxon>
        <taxon>Thripidae</taxon>
        <taxon>Thrips</taxon>
    </lineage>
</organism>
<evidence type="ECO:0000256" key="4">
    <source>
        <dbReference type="ARBA" id="ARBA00022801"/>
    </source>
</evidence>
<accession>A0A6P8YZZ6</accession>
<keyword evidence="6 11" id="KW-0720">Serine protease</keyword>
<dbReference type="InterPro" id="IPR009003">
    <property type="entry name" value="Peptidase_S1_PA"/>
</dbReference>
<keyword evidence="3" id="KW-0732">Signal</keyword>
<keyword evidence="7" id="KW-1015">Disulfide bond</keyword>
<dbReference type="InParanoid" id="A0A6P8YZZ6"/>
<dbReference type="AlphaFoldDB" id="A0A6P8YZZ6"/>
<dbReference type="PROSITE" id="PS00135">
    <property type="entry name" value="TRYPSIN_SER"/>
    <property type="match status" value="1"/>
</dbReference>
<dbReference type="Pfam" id="PF00089">
    <property type="entry name" value="Trypsin"/>
    <property type="match status" value="1"/>
</dbReference>
<dbReference type="Proteomes" id="UP000515158">
    <property type="component" value="Unplaced"/>
</dbReference>
<evidence type="ECO:0000256" key="3">
    <source>
        <dbReference type="ARBA" id="ARBA00022729"/>
    </source>
</evidence>
<proteinExistence type="inferred from homology"/>
<dbReference type="RefSeq" id="XP_034245753.1">
    <property type="nucleotide sequence ID" value="XM_034389862.1"/>
</dbReference>
<name>A0A6P8YZZ6_THRPL</name>
<keyword evidence="13" id="KW-1185">Reference proteome</keyword>
<evidence type="ECO:0000256" key="7">
    <source>
        <dbReference type="ARBA" id="ARBA00023157"/>
    </source>
</evidence>
<evidence type="ECO:0000256" key="5">
    <source>
        <dbReference type="ARBA" id="ARBA00022820"/>
    </source>
</evidence>
<dbReference type="KEGG" id="tpal:117647888"/>
<evidence type="ECO:0000313" key="14">
    <source>
        <dbReference type="RefSeq" id="XP_034245753.1"/>
    </source>
</evidence>
<dbReference type="SUPFAM" id="SSF50494">
    <property type="entry name" value="Trypsin-like serine proteases"/>
    <property type="match status" value="1"/>
</dbReference>
<evidence type="ECO:0000256" key="1">
    <source>
        <dbReference type="ARBA" id="ARBA00022659"/>
    </source>
</evidence>
<feature type="domain" description="Peptidase S1" evidence="12">
    <location>
        <begin position="65"/>
        <end position="327"/>
    </location>
</feature>
<reference evidence="14" key="1">
    <citation type="submission" date="2025-08" db="UniProtKB">
        <authorList>
            <consortium name="RefSeq"/>
        </authorList>
    </citation>
    <scope>IDENTIFICATION</scope>
    <source>
        <tissue evidence="14">Total insect</tissue>
    </source>
</reference>
<dbReference type="FunFam" id="2.40.10.10:FF:000120">
    <property type="entry name" value="Putative serine protease"/>
    <property type="match status" value="1"/>
</dbReference>
<keyword evidence="5" id="KW-0353">Hemolymph clotting</keyword>
<comment type="catalytic activity">
    <reaction evidence="9">
        <text>Selective cleavage of 103-Arg-|-Ser-104 and 124-Ile-|-Ile-125 bonds in Limulus clotting factor B to form activated factor B. Cleavage of -Pro-Arg-|-Xaa- bonds in synthetic substrates.</text>
        <dbReference type="EC" id="3.4.21.84"/>
    </reaction>
</comment>
<dbReference type="InterPro" id="IPR051487">
    <property type="entry name" value="Ser/Thr_Proteases_Immune/Dev"/>
</dbReference>
<dbReference type="EC" id="3.4.21.84" evidence="10"/>